<evidence type="ECO:0000256" key="1">
    <source>
        <dbReference type="ARBA" id="ARBA00022723"/>
    </source>
</evidence>
<keyword evidence="1" id="KW-0479">Metal-binding</keyword>
<evidence type="ECO:0000313" key="5">
    <source>
        <dbReference type="Proteomes" id="UP000005408"/>
    </source>
</evidence>
<keyword evidence="2" id="KW-0732">Signal</keyword>
<dbReference type="OrthoDB" id="6115964at2759"/>
<keyword evidence="5" id="KW-1185">Reference proteome</keyword>
<reference evidence="4" key="1">
    <citation type="submission" date="2022-08" db="UniProtKB">
        <authorList>
            <consortium name="EnsemblMetazoa"/>
        </authorList>
    </citation>
    <scope>IDENTIFICATION</scope>
    <source>
        <strain evidence="4">05x7-T-G4-1.051#20</strain>
    </source>
</reference>
<dbReference type="Proteomes" id="UP000005408">
    <property type="component" value="Unassembled WGS sequence"/>
</dbReference>
<dbReference type="GO" id="GO:0008270">
    <property type="term" value="F:zinc ion binding"/>
    <property type="evidence" value="ECO:0007669"/>
    <property type="project" value="InterPro"/>
</dbReference>
<dbReference type="PROSITE" id="PS51046">
    <property type="entry name" value="GON"/>
    <property type="match status" value="1"/>
</dbReference>
<dbReference type="GO" id="GO:0004222">
    <property type="term" value="F:metalloendopeptidase activity"/>
    <property type="evidence" value="ECO:0007669"/>
    <property type="project" value="InterPro"/>
</dbReference>
<dbReference type="AlphaFoldDB" id="A0A8W8M8D8"/>
<evidence type="ECO:0000313" key="4">
    <source>
        <dbReference type="EnsemblMetazoa" id="G31762.1:cds"/>
    </source>
</evidence>
<feature type="chain" id="PRO_5036493947" description="GON domain-containing protein" evidence="2">
    <location>
        <begin position="21"/>
        <end position="316"/>
    </location>
</feature>
<proteinExistence type="predicted"/>
<accession>A0A8W8M8D8</accession>
<evidence type="ECO:0000259" key="3">
    <source>
        <dbReference type="PROSITE" id="PS51046"/>
    </source>
</evidence>
<feature type="signal peptide" evidence="2">
    <location>
        <begin position="1"/>
        <end position="20"/>
    </location>
</feature>
<dbReference type="EnsemblMetazoa" id="G31762.1">
    <property type="protein sequence ID" value="G31762.1:cds"/>
    <property type="gene ID" value="G31762"/>
</dbReference>
<protein>
    <recommendedName>
        <fullName evidence="3">GON domain-containing protein</fullName>
    </recommendedName>
</protein>
<dbReference type="InterPro" id="IPR012314">
    <property type="entry name" value="Pept_M12B_GON-ADAMTSs"/>
</dbReference>
<name>A0A8W8M8D8_MAGGI</name>
<sequence>MSRDKIVLLLWLNFFGISFGRTDEIFLRHSTTRYDLIEVSMAIWSGFLPRLMECSSKCSQEPNCLSLVYDKFYASCHLFNVIYESDDNGDINYWVLETRSTRWGPKSCTDISKCSGITRDGEFWIYPPAANGKRTKIYCHNMSTEPSHFVTLKNNNSFIIHDETNFLFAYVLNNKCKSSFNPPLKMVEFSKVKVQIEDMLINRTDLTFTTTTGSYKFAYGGTADCNGEDIINTCHHFGKAIINTRGTGLIVDPTLAFGATGFRAKTYGLLRSVDGAEISYGCAGFCGYCGPSRSVRLEHTREFISVAEAKAIVCQY</sequence>
<dbReference type="SUPFAM" id="SSF57414">
    <property type="entry name" value="Hairpin loop containing domain-like"/>
    <property type="match status" value="1"/>
</dbReference>
<feature type="domain" description="GON" evidence="3">
    <location>
        <begin position="104"/>
        <end position="302"/>
    </location>
</feature>
<evidence type="ECO:0000256" key="2">
    <source>
        <dbReference type="SAM" id="SignalP"/>
    </source>
</evidence>
<organism evidence="4 5">
    <name type="scientific">Magallana gigas</name>
    <name type="common">Pacific oyster</name>
    <name type="synonym">Crassostrea gigas</name>
    <dbReference type="NCBI Taxonomy" id="29159"/>
    <lineage>
        <taxon>Eukaryota</taxon>
        <taxon>Metazoa</taxon>
        <taxon>Spiralia</taxon>
        <taxon>Lophotrochozoa</taxon>
        <taxon>Mollusca</taxon>
        <taxon>Bivalvia</taxon>
        <taxon>Autobranchia</taxon>
        <taxon>Pteriomorphia</taxon>
        <taxon>Ostreida</taxon>
        <taxon>Ostreoidea</taxon>
        <taxon>Ostreidae</taxon>
        <taxon>Magallana</taxon>
    </lineage>
</organism>
<dbReference type="Pfam" id="PF08685">
    <property type="entry name" value="GON"/>
    <property type="match status" value="1"/>
</dbReference>